<proteinExistence type="inferred from homology"/>
<keyword evidence="2 4" id="KW-0560">Oxidoreductase</keyword>
<dbReference type="NCBIfam" id="NF005214">
    <property type="entry name" value="PRK06701.1"/>
    <property type="match status" value="1"/>
</dbReference>
<dbReference type="CDD" id="cd05355">
    <property type="entry name" value="SDR_c1"/>
    <property type="match status" value="1"/>
</dbReference>
<feature type="compositionally biased region" description="Basic and acidic residues" evidence="3">
    <location>
        <begin position="1"/>
        <end position="14"/>
    </location>
</feature>
<accession>A0A0H5SET0</accession>
<organism evidence="4 5">
    <name type="scientific">Herbinix hemicellulosilytica</name>
    <dbReference type="NCBI Taxonomy" id="1564487"/>
    <lineage>
        <taxon>Bacteria</taxon>
        <taxon>Bacillati</taxon>
        <taxon>Bacillota</taxon>
        <taxon>Clostridia</taxon>
        <taxon>Lachnospirales</taxon>
        <taxon>Lachnospiraceae</taxon>
        <taxon>Herbinix</taxon>
    </lineage>
</organism>
<dbReference type="Gene3D" id="3.40.50.720">
    <property type="entry name" value="NAD(P)-binding Rossmann-like Domain"/>
    <property type="match status" value="1"/>
</dbReference>
<dbReference type="SUPFAM" id="SSF51735">
    <property type="entry name" value="NAD(P)-binding Rossmann-fold domains"/>
    <property type="match status" value="1"/>
</dbReference>
<gene>
    <name evidence="4" type="primary">yhxC</name>
    <name evidence="4" type="ORF">HHT355_0774</name>
</gene>
<dbReference type="FunFam" id="3.40.50.720:FF:000084">
    <property type="entry name" value="Short-chain dehydrogenase reductase"/>
    <property type="match status" value="1"/>
</dbReference>
<dbReference type="AlphaFoldDB" id="A0A0H5SET0"/>
<dbReference type="PRINTS" id="PR00080">
    <property type="entry name" value="SDRFAMILY"/>
</dbReference>
<name>A0A0H5SET0_HERHM</name>
<dbReference type="PRINTS" id="PR00081">
    <property type="entry name" value="GDHRDH"/>
</dbReference>
<dbReference type="InterPro" id="IPR020904">
    <property type="entry name" value="Sc_DH/Rdtase_CS"/>
</dbReference>
<sequence length="289" mass="31451">MNEKDMYTAEEIKAQKQPVPGKESRMDPEPIYDNPEKKGTGRLKNKTAIITGGDSGIGRAVAVAYAKEGCNVVIVYNIADDDANETKKTVETYGAKALLIKGDIGVSSFCDEIVDRTLEEFKSIDILVNNAAEQHIQKSIEDITDEQLLRTFKTNIFSMFYLTRAALPHMKEGSVIINTGSVTAFKGNPELLDYSATKGAVTAFTRSLALNLADRKIRVNQVAPGPIWTPLIVSTLDKSAVKNFGIDTPLQRPGQPVELAEAYVYLASSDSSYMTGQTIHINGGTIING</sequence>
<evidence type="ECO:0000313" key="4">
    <source>
        <dbReference type="EMBL" id="CRZ33977.1"/>
    </source>
</evidence>
<dbReference type="PROSITE" id="PS00061">
    <property type="entry name" value="ADH_SHORT"/>
    <property type="match status" value="1"/>
</dbReference>
<dbReference type="InterPro" id="IPR002347">
    <property type="entry name" value="SDR_fam"/>
</dbReference>
<dbReference type="GO" id="GO:0008206">
    <property type="term" value="P:bile acid metabolic process"/>
    <property type="evidence" value="ECO:0007669"/>
    <property type="project" value="UniProtKB-ARBA"/>
</dbReference>
<evidence type="ECO:0000256" key="2">
    <source>
        <dbReference type="ARBA" id="ARBA00023002"/>
    </source>
</evidence>
<dbReference type="GO" id="GO:0016614">
    <property type="term" value="F:oxidoreductase activity, acting on CH-OH group of donors"/>
    <property type="evidence" value="ECO:0007669"/>
    <property type="project" value="UniProtKB-ARBA"/>
</dbReference>
<dbReference type="InterPro" id="IPR036291">
    <property type="entry name" value="NAD(P)-bd_dom_sf"/>
</dbReference>
<dbReference type="RefSeq" id="WP_103202105.1">
    <property type="nucleotide sequence ID" value="NZ_CVTD020000010.1"/>
</dbReference>
<dbReference type="NCBIfam" id="NF005559">
    <property type="entry name" value="PRK07231.1"/>
    <property type="match status" value="1"/>
</dbReference>
<reference evidence="4 5" key="1">
    <citation type="submission" date="2015-06" db="EMBL/GenBank/DDBJ databases">
        <authorList>
            <person name="Wibberg Daniel"/>
        </authorList>
    </citation>
    <scope>NUCLEOTIDE SEQUENCE [LARGE SCALE GENOMIC DNA]</scope>
    <source>
        <strain evidence="4 5">T3/55T</strain>
    </source>
</reference>
<evidence type="ECO:0000256" key="3">
    <source>
        <dbReference type="SAM" id="MobiDB-lite"/>
    </source>
</evidence>
<dbReference type="EMBL" id="CVTD020000010">
    <property type="protein sequence ID" value="CRZ33977.1"/>
    <property type="molecule type" value="Genomic_DNA"/>
</dbReference>
<keyword evidence="5" id="KW-1185">Reference proteome</keyword>
<dbReference type="PANTHER" id="PTHR48107:SF16">
    <property type="entry name" value="NADPH-DEPENDENT ALDEHYDE REDUCTASE 1, CHLOROPLASTIC"/>
    <property type="match status" value="1"/>
</dbReference>
<dbReference type="OrthoDB" id="9803333at2"/>
<evidence type="ECO:0000313" key="5">
    <source>
        <dbReference type="Proteomes" id="UP000236497"/>
    </source>
</evidence>
<feature type="region of interest" description="Disordered" evidence="3">
    <location>
        <begin position="1"/>
        <end position="40"/>
    </location>
</feature>
<protein>
    <submittedName>
        <fullName evidence="4">Putative oxidoreductase YhxC</fullName>
        <ecNumber evidence="4">1.-.-.-</ecNumber>
    </submittedName>
</protein>
<evidence type="ECO:0000256" key="1">
    <source>
        <dbReference type="ARBA" id="ARBA00006484"/>
    </source>
</evidence>
<comment type="similarity">
    <text evidence="1">Belongs to the short-chain dehydrogenases/reductases (SDR) family.</text>
</comment>
<feature type="compositionally biased region" description="Basic and acidic residues" evidence="3">
    <location>
        <begin position="22"/>
        <end position="39"/>
    </location>
</feature>
<dbReference type="Proteomes" id="UP000236497">
    <property type="component" value="Unassembled WGS sequence"/>
</dbReference>
<dbReference type="Pfam" id="PF13561">
    <property type="entry name" value="adh_short_C2"/>
    <property type="match status" value="1"/>
</dbReference>
<dbReference type="PANTHER" id="PTHR48107">
    <property type="entry name" value="NADPH-DEPENDENT ALDEHYDE REDUCTASE-LIKE PROTEIN, CHLOROPLASTIC-RELATED"/>
    <property type="match status" value="1"/>
</dbReference>
<dbReference type="EC" id="1.-.-.-" evidence="4"/>